<feature type="transmembrane region" description="Helical" evidence="1">
    <location>
        <begin position="127"/>
        <end position="144"/>
    </location>
</feature>
<dbReference type="GeneID" id="62230501"/>
<name>A0ABQ7IRX1_9HELO</name>
<evidence type="ECO:0000313" key="2">
    <source>
        <dbReference type="EMBL" id="KAF7932428.1"/>
    </source>
</evidence>
<accession>A0ABQ7IRX1</accession>
<dbReference type="RefSeq" id="XP_038811820.1">
    <property type="nucleotide sequence ID" value="XM_038951347.1"/>
</dbReference>
<gene>
    <name evidence="2" type="ORF">EAE98_003727</name>
</gene>
<keyword evidence="1" id="KW-0812">Transmembrane</keyword>
<comment type="caution">
    <text evidence="2">The sequence shown here is derived from an EMBL/GenBank/DDBJ whole genome shotgun (WGS) entry which is preliminary data.</text>
</comment>
<dbReference type="EMBL" id="RCSX01000007">
    <property type="protein sequence ID" value="KAF7932428.1"/>
    <property type="molecule type" value="Genomic_DNA"/>
</dbReference>
<keyword evidence="1" id="KW-1133">Transmembrane helix</keyword>
<proteinExistence type="predicted"/>
<reference evidence="2 3" key="1">
    <citation type="journal article" date="2020" name="Genome Biol. Evol.">
        <title>Comparative genomics of Sclerotiniaceae.</title>
        <authorList>
            <person name="Valero Jimenez C.A."/>
            <person name="Steentjes M."/>
            <person name="Scholten O.E."/>
            <person name="Van Kan J.A.L."/>
        </authorList>
    </citation>
    <scope>NUCLEOTIDE SEQUENCE [LARGE SCALE GENOMIC DNA]</scope>
    <source>
        <strain evidence="2 3">B1</strain>
    </source>
</reference>
<protein>
    <submittedName>
        <fullName evidence="2">Uncharacterized protein</fullName>
    </submittedName>
</protein>
<dbReference type="Proteomes" id="UP000783213">
    <property type="component" value="Unassembled WGS sequence"/>
</dbReference>
<keyword evidence="1" id="KW-0472">Membrane</keyword>
<evidence type="ECO:0000313" key="3">
    <source>
        <dbReference type="Proteomes" id="UP000783213"/>
    </source>
</evidence>
<evidence type="ECO:0000256" key="1">
    <source>
        <dbReference type="SAM" id="Phobius"/>
    </source>
</evidence>
<organism evidence="2 3">
    <name type="scientific">Botrytis deweyae</name>
    <dbReference type="NCBI Taxonomy" id="2478750"/>
    <lineage>
        <taxon>Eukaryota</taxon>
        <taxon>Fungi</taxon>
        <taxon>Dikarya</taxon>
        <taxon>Ascomycota</taxon>
        <taxon>Pezizomycotina</taxon>
        <taxon>Leotiomycetes</taxon>
        <taxon>Helotiales</taxon>
        <taxon>Sclerotiniaceae</taxon>
        <taxon>Botrytis</taxon>
    </lineage>
</organism>
<keyword evidence="3" id="KW-1185">Reference proteome</keyword>
<sequence length="158" mass="18299">MDAFRSSSTPRYVLDIFKSFEGSSSIVKKIKCIELYCTGPPEINIHGARVLRILKKLKVMNIVFGGESGKPDERREKVVTFDMTQTGHAISGMDHMKITEIIDGNRCIPYYKEKNEKERIKFAGQRPYALLVSMLGLVGFYIYHNRRYLKQVVDYFMF</sequence>